<protein>
    <submittedName>
        <fullName evidence="2">FixH family protein</fullName>
    </submittedName>
</protein>
<reference evidence="2 3" key="1">
    <citation type="submission" date="2020-04" db="EMBL/GenBank/DDBJ databases">
        <title>Enterovirga sp. isolate from soil.</title>
        <authorList>
            <person name="Chea S."/>
            <person name="Kim D.-U."/>
        </authorList>
    </citation>
    <scope>NUCLEOTIDE SEQUENCE [LARGE SCALE GENOMIC DNA]</scope>
    <source>
        <strain evidence="2 3">DB1703</strain>
    </source>
</reference>
<evidence type="ECO:0000256" key="1">
    <source>
        <dbReference type="SAM" id="Phobius"/>
    </source>
</evidence>
<dbReference type="AlphaFoldDB" id="A0A849ID04"/>
<keyword evidence="1" id="KW-0812">Transmembrane</keyword>
<dbReference type="InterPro" id="IPR008620">
    <property type="entry name" value="FixH"/>
</dbReference>
<accession>A0A849ID04</accession>
<evidence type="ECO:0000313" key="2">
    <source>
        <dbReference type="EMBL" id="NNM75141.1"/>
    </source>
</evidence>
<sequence length="167" mass="18627">MTSGSDAGFRLTGRKVFLIFLAFFGTIFAADAFLLTSALRTWSGLEVRSPYQAGQRYNAELAGAREQEARGWTMDLDVRRAGDEEADVTAIARDRSGRPITGLAGRASLERPTDKRFDRAAGLVETERGTYRAVIEGALRGQWDLVVDFSDQHGERLFRRRSRVILP</sequence>
<gene>
    <name evidence="2" type="ORF">HJG44_22535</name>
</gene>
<proteinExistence type="predicted"/>
<feature type="transmembrane region" description="Helical" evidence="1">
    <location>
        <begin position="16"/>
        <end position="39"/>
    </location>
</feature>
<dbReference type="InterPro" id="IPR013783">
    <property type="entry name" value="Ig-like_fold"/>
</dbReference>
<dbReference type="Gene3D" id="2.60.40.10">
    <property type="entry name" value="Immunoglobulins"/>
    <property type="match status" value="1"/>
</dbReference>
<organism evidence="2 3">
    <name type="scientific">Enterovirga aerilata</name>
    <dbReference type="NCBI Taxonomy" id="2730920"/>
    <lineage>
        <taxon>Bacteria</taxon>
        <taxon>Pseudomonadati</taxon>
        <taxon>Pseudomonadota</taxon>
        <taxon>Alphaproteobacteria</taxon>
        <taxon>Hyphomicrobiales</taxon>
        <taxon>Methylobacteriaceae</taxon>
        <taxon>Enterovirga</taxon>
    </lineage>
</organism>
<dbReference type="Proteomes" id="UP000564885">
    <property type="component" value="Unassembled WGS sequence"/>
</dbReference>
<keyword evidence="3" id="KW-1185">Reference proteome</keyword>
<comment type="caution">
    <text evidence="2">The sequence shown here is derived from an EMBL/GenBank/DDBJ whole genome shotgun (WGS) entry which is preliminary data.</text>
</comment>
<dbReference type="Pfam" id="PF05751">
    <property type="entry name" value="FixH"/>
    <property type="match status" value="1"/>
</dbReference>
<keyword evidence="1" id="KW-0472">Membrane</keyword>
<keyword evidence="1" id="KW-1133">Transmembrane helix</keyword>
<evidence type="ECO:0000313" key="3">
    <source>
        <dbReference type="Proteomes" id="UP000564885"/>
    </source>
</evidence>
<dbReference type="InterPro" id="IPR018037">
    <property type="entry name" value="FixH_proteobacterial"/>
</dbReference>
<dbReference type="PIRSF" id="PIRSF011386">
    <property type="entry name" value="FixH"/>
    <property type="match status" value="1"/>
</dbReference>
<dbReference type="EMBL" id="JABEPP010000007">
    <property type="protein sequence ID" value="NNM75141.1"/>
    <property type="molecule type" value="Genomic_DNA"/>
</dbReference>
<name>A0A849ID04_9HYPH</name>